<reference evidence="1 2" key="1">
    <citation type="journal article" date="2018" name="PLoS Genet.">
        <title>Population sequencing reveals clonal diversity and ancestral inbreeding in the grapevine cultivar Chardonnay.</title>
        <authorList>
            <person name="Roach M.J."/>
            <person name="Johnson D.L."/>
            <person name="Bohlmann J."/>
            <person name="van Vuuren H.J."/>
            <person name="Jones S.J."/>
            <person name="Pretorius I.S."/>
            <person name="Schmidt S.A."/>
            <person name="Borneman A.R."/>
        </authorList>
    </citation>
    <scope>NUCLEOTIDE SEQUENCE [LARGE SCALE GENOMIC DNA]</scope>
    <source>
        <strain evidence="2">cv. Chardonnay</strain>
        <tissue evidence="1">Leaf</tissue>
    </source>
</reference>
<dbReference type="EMBL" id="QGNW01000688">
    <property type="protein sequence ID" value="RVW65526.1"/>
    <property type="molecule type" value="Genomic_DNA"/>
</dbReference>
<name>A0A438FZY5_VITVI</name>
<evidence type="ECO:0000313" key="1">
    <source>
        <dbReference type="EMBL" id="RVW65526.1"/>
    </source>
</evidence>
<dbReference type="AlphaFoldDB" id="A0A438FZY5"/>
<evidence type="ECO:0000313" key="2">
    <source>
        <dbReference type="Proteomes" id="UP000288805"/>
    </source>
</evidence>
<comment type="caution">
    <text evidence="1">The sequence shown here is derived from an EMBL/GenBank/DDBJ whole genome shotgun (WGS) entry which is preliminary data.</text>
</comment>
<proteinExistence type="predicted"/>
<dbReference type="Proteomes" id="UP000288805">
    <property type="component" value="Unassembled WGS sequence"/>
</dbReference>
<organism evidence="1 2">
    <name type="scientific">Vitis vinifera</name>
    <name type="common">Grape</name>
    <dbReference type="NCBI Taxonomy" id="29760"/>
    <lineage>
        <taxon>Eukaryota</taxon>
        <taxon>Viridiplantae</taxon>
        <taxon>Streptophyta</taxon>
        <taxon>Embryophyta</taxon>
        <taxon>Tracheophyta</taxon>
        <taxon>Spermatophyta</taxon>
        <taxon>Magnoliopsida</taxon>
        <taxon>eudicotyledons</taxon>
        <taxon>Gunneridae</taxon>
        <taxon>Pentapetalae</taxon>
        <taxon>rosids</taxon>
        <taxon>Vitales</taxon>
        <taxon>Vitaceae</taxon>
        <taxon>Viteae</taxon>
        <taxon>Vitis</taxon>
    </lineage>
</organism>
<gene>
    <name evidence="1" type="ORF">CK203_022083</name>
</gene>
<sequence>MSNMVGCYYCNAYIDEVLNFGLYLHAVTETKLVVDTSRGETLRINDICGFASQL</sequence>
<protein>
    <submittedName>
        <fullName evidence="1">Uncharacterized protein</fullName>
    </submittedName>
</protein>
<accession>A0A438FZY5</accession>